<dbReference type="InterPro" id="IPR002347">
    <property type="entry name" value="SDR_fam"/>
</dbReference>
<accession>A0ABP9BVR9</accession>
<protein>
    <submittedName>
        <fullName evidence="3">SDR family oxidoreductase</fullName>
    </submittedName>
</protein>
<dbReference type="InterPro" id="IPR057326">
    <property type="entry name" value="KR_dom"/>
</dbReference>
<evidence type="ECO:0000259" key="2">
    <source>
        <dbReference type="SMART" id="SM00822"/>
    </source>
</evidence>
<dbReference type="CDD" id="cd05233">
    <property type="entry name" value="SDR_c"/>
    <property type="match status" value="1"/>
</dbReference>
<evidence type="ECO:0000313" key="4">
    <source>
        <dbReference type="Proteomes" id="UP001501411"/>
    </source>
</evidence>
<dbReference type="PANTHER" id="PTHR43943">
    <property type="entry name" value="DEHYDROGENASE/REDUCTASE (SDR FAMILY) MEMBER 4"/>
    <property type="match status" value="1"/>
</dbReference>
<dbReference type="SMART" id="SM00822">
    <property type="entry name" value="PKS_KR"/>
    <property type="match status" value="1"/>
</dbReference>
<reference evidence="4" key="1">
    <citation type="journal article" date="2019" name="Int. J. Syst. Evol. Microbiol.">
        <title>The Global Catalogue of Microorganisms (GCM) 10K type strain sequencing project: providing services to taxonomists for standard genome sequencing and annotation.</title>
        <authorList>
            <consortium name="The Broad Institute Genomics Platform"/>
            <consortium name="The Broad Institute Genome Sequencing Center for Infectious Disease"/>
            <person name="Wu L."/>
            <person name="Ma J."/>
        </authorList>
    </citation>
    <scope>NUCLEOTIDE SEQUENCE [LARGE SCALE GENOMIC DNA]</scope>
    <source>
        <strain evidence="4">JCM 18200</strain>
    </source>
</reference>
<dbReference type="SUPFAM" id="SSF51735">
    <property type="entry name" value="NAD(P)-binding Rossmann-fold domains"/>
    <property type="match status" value="1"/>
</dbReference>
<name>A0ABP9BVR9_9SPHI</name>
<evidence type="ECO:0000256" key="1">
    <source>
        <dbReference type="ARBA" id="ARBA00006484"/>
    </source>
</evidence>
<dbReference type="EMBL" id="BAABIQ010000041">
    <property type="protein sequence ID" value="GAA4799977.1"/>
    <property type="molecule type" value="Genomic_DNA"/>
</dbReference>
<gene>
    <name evidence="3" type="ORF">GCM10023231_30920</name>
</gene>
<dbReference type="Gene3D" id="3.40.50.720">
    <property type="entry name" value="NAD(P)-binding Rossmann-like Domain"/>
    <property type="match status" value="1"/>
</dbReference>
<organism evidence="3 4">
    <name type="scientific">Olivibacter ginsenosidimutans</name>
    <dbReference type="NCBI Taxonomy" id="1176537"/>
    <lineage>
        <taxon>Bacteria</taxon>
        <taxon>Pseudomonadati</taxon>
        <taxon>Bacteroidota</taxon>
        <taxon>Sphingobacteriia</taxon>
        <taxon>Sphingobacteriales</taxon>
        <taxon>Sphingobacteriaceae</taxon>
        <taxon>Olivibacter</taxon>
    </lineage>
</organism>
<dbReference type="PRINTS" id="PR00081">
    <property type="entry name" value="GDHRDH"/>
</dbReference>
<dbReference type="Proteomes" id="UP001501411">
    <property type="component" value="Unassembled WGS sequence"/>
</dbReference>
<dbReference type="Pfam" id="PF13561">
    <property type="entry name" value="adh_short_C2"/>
    <property type="match status" value="1"/>
</dbReference>
<feature type="domain" description="Ketoreductase" evidence="2">
    <location>
        <begin position="38"/>
        <end position="216"/>
    </location>
</feature>
<proteinExistence type="inferred from homology"/>
<evidence type="ECO:0000313" key="3">
    <source>
        <dbReference type="EMBL" id="GAA4799977.1"/>
    </source>
</evidence>
<comment type="caution">
    <text evidence="3">The sequence shown here is derived from an EMBL/GenBank/DDBJ whole genome shotgun (WGS) entry which is preliminary data.</text>
</comment>
<comment type="similarity">
    <text evidence="1">Belongs to the short-chain dehydrogenases/reductases (SDR) family.</text>
</comment>
<dbReference type="InterPro" id="IPR036291">
    <property type="entry name" value="NAD(P)-bd_dom_sf"/>
</dbReference>
<dbReference type="PANTHER" id="PTHR43943:SF2">
    <property type="entry name" value="DEHYDROGENASE_REDUCTASE 4"/>
    <property type="match status" value="1"/>
</dbReference>
<sequence>MAKILQAMYFCIAKDISLFRCRHFKKYKFLTVKRFKDKTVLITGGTSGIGLAGAERLLQEGAKVIVTGRNEKHLASAKERLGKETIVIIDDAENEQSPDRLVALIKEVGDLDGLWLNAAYAVGGDVETMNRKIINKMFAVNVVAPMLQMAALSPYIKEGGAVLVTSSSSVYEGQSSVSLYSASKAAILSAARCWATEFAPRNIRVNTLVPGPITSNLRSALPEELRQQFEEDLAKVVLLKRVGRPEEAAAVAAFLLSDEASYVTGSSYVVDGGLLMI</sequence>
<keyword evidence="4" id="KW-1185">Reference proteome</keyword>